<dbReference type="Pfam" id="PF07645">
    <property type="entry name" value="EGF_CA"/>
    <property type="match status" value="4"/>
</dbReference>
<dbReference type="GO" id="GO:0004222">
    <property type="term" value="F:metalloendopeptidase activity"/>
    <property type="evidence" value="ECO:0007669"/>
    <property type="project" value="InterPro"/>
</dbReference>
<dbReference type="PROSITE" id="PS51864">
    <property type="entry name" value="ASTACIN"/>
    <property type="match status" value="1"/>
</dbReference>
<dbReference type="Proteomes" id="UP001152795">
    <property type="component" value="Unassembled WGS sequence"/>
</dbReference>
<dbReference type="GO" id="GO:0006508">
    <property type="term" value="P:proteolysis"/>
    <property type="evidence" value="ECO:0007669"/>
    <property type="project" value="UniProtKB-KW"/>
</dbReference>
<dbReference type="EMBL" id="CACRXK020003824">
    <property type="protein sequence ID" value="CAB4000381.1"/>
    <property type="molecule type" value="Genomic_DNA"/>
</dbReference>
<gene>
    <name evidence="12" type="ORF">PACLA_8A020827</name>
</gene>
<evidence type="ECO:0000256" key="7">
    <source>
        <dbReference type="ARBA" id="ARBA00022833"/>
    </source>
</evidence>
<keyword evidence="9" id="KW-1015">Disulfide bond</keyword>
<evidence type="ECO:0000256" key="8">
    <source>
        <dbReference type="ARBA" id="ARBA00023049"/>
    </source>
</evidence>
<name>A0A6S7I0M7_PARCT</name>
<evidence type="ECO:0000256" key="1">
    <source>
        <dbReference type="ARBA" id="ARBA00022536"/>
    </source>
</evidence>
<dbReference type="InterPro" id="IPR018097">
    <property type="entry name" value="EGF_Ca-bd_CS"/>
</dbReference>
<proteinExistence type="predicted"/>
<comment type="caution">
    <text evidence="11">Lacks conserved residue(s) required for the propagation of feature annotation.</text>
</comment>
<evidence type="ECO:0000256" key="3">
    <source>
        <dbReference type="ARBA" id="ARBA00022723"/>
    </source>
</evidence>
<dbReference type="InterPro" id="IPR049883">
    <property type="entry name" value="NOTCH1_EGF-like"/>
</dbReference>
<dbReference type="SUPFAM" id="SSF57196">
    <property type="entry name" value="EGF/Laminin"/>
    <property type="match status" value="1"/>
</dbReference>
<sequence>MHYGSDFFAKRGGVDTIVPKLRGIKKEELGKQYYSRYTFALSNQDVIQTNLMYRCNIFNENGGTIFAKSGSFHSPNYPLPYSVSRDRVWIITNGQSNGSSITLSFDDFSVGKNDGTGICKNDYLDIRNGKGFLSQYLTQLCGNEKPDPVTVLGESIYIRLHSQLLNHKSPEVKKGFSVRFKTDECSKEMTSMQDSFSTPNFPARYNSNTDCVWQIQVPKGYRINITFKTFHLQGVDNKKGCLDYVDLRDGDSPFSTFLGRFCGDNNPGVVTSTSISFRVIFHSSSPHNETSAVGFSASYETVDIDECAEKLSECEQACINTKGGYLCGCRAGYSFIYGLYGTCVDKNECEENNGGCSHDCENTDGSFYCTCPEGHYLVQYGKVCTDIDECALKPCAHACKNYVGGFECLCNEGYEMNDDKRTCRDINECLSSPCPQTCINTEGSFKCSCNSGSILDKNTNSCKVLPSCGGILSESSGEVSSPLLPRPLPHDIECSWNILVPRATHMNIDVMVAWRRDEECSNHILIRYTDDTSDDNEKTVKICGREDLVGNRAIRSNDVWIEYHIETARKSEMSLRYTTKDSQCKKTLTGATGTIKTPGFPFKYPANTRCEWRIKNTVNRRLRLKFDIFDIETSEESSCKYDYLDITLRTSDRRYSRNMGKFCGSTLGRRVFRIDPGRELILVFKSDSTIHRDGFHAEFKMVRN</sequence>
<dbReference type="PROSITE" id="PS01187">
    <property type="entry name" value="EGF_CA"/>
    <property type="match status" value="2"/>
</dbReference>
<evidence type="ECO:0000256" key="6">
    <source>
        <dbReference type="ARBA" id="ARBA00022801"/>
    </source>
</evidence>
<dbReference type="PANTHER" id="PTHR24251:SF37">
    <property type="entry name" value="CUB DOMAIN-CONTAINING PROTEIN"/>
    <property type="match status" value="1"/>
</dbReference>
<dbReference type="OrthoDB" id="431034at2759"/>
<dbReference type="SMART" id="SM00181">
    <property type="entry name" value="EGF"/>
    <property type="match status" value="4"/>
</dbReference>
<dbReference type="FunFam" id="2.60.120.290:FF:000003">
    <property type="entry name" value="Neuropilin"/>
    <property type="match status" value="1"/>
</dbReference>
<keyword evidence="1 11" id="KW-0245">EGF-like domain</keyword>
<dbReference type="PROSITE" id="PS00010">
    <property type="entry name" value="ASX_HYDROXYL"/>
    <property type="match status" value="2"/>
</dbReference>
<evidence type="ECO:0000256" key="2">
    <source>
        <dbReference type="ARBA" id="ARBA00022670"/>
    </source>
</evidence>
<dbReference type="PROSITE" id="PS01180">
    <property type="entry name" value="CUB"/>
    <property type="match status" value="4"/>
</dbReference>
<evidence type="ECO:0000256" key="10">
    <source>
        <dbReference type="ARBA" id="ARBA00023180"/>
    </source>
</evidence>
<organism evidence="12 13">
    <name type="scientific">Paramuricea clavata</name>
    <name type="common">Red gorgonian</name>
    <name type="synonym">Violescent sea-whip</name>
    <dbReference type="NCBI Taxonomy" id="317549"/>
    <lineage>
        <taxon>Eukaryota</taxon>
        <taxon>Metazoa</taxon>
        <taxon>Cnidaria</taxon>
        <taxon>Anthozoa</taxon>
        <taxon>Octocorallia</taxon>
        <taxon>Malacalcyonacea</taxon>
        <taxon>Plexauridae</taxon>
        <taxon>Paramuricea</taxon>
    </lineage>
</organism>
<keyword evidence="5" id="KW-0677">Repeat</keyword>
<protein>
    <submittedName>
        <fullName evidence="12">Bone morphogenetic 1-like</fullName>
    </submittedName>
</protein>
<keyword evidence="10" id="KW-0325">Glycoprotein</keyword>
<accession>A0A6S7I0M7</accession>
<keyword evidence="6" id="KW-0378">Hydrolase</keyword>
<dbReference type="InterPro" id="IPR001881">
    <property type="entry name" value="EGF-like_Ca-bd_dom"/>
</dbReference>
<dbReference type="PROSITE" id="PS01186">
    <property type="entry name" value="EGF_2"/>
    <property type="match status" value="1"/>
</dbReference>
<evidence type="ECO:0000256" key="5">
    <source>
        <dbReference type="ARBA" id="ARBA00022737"/>
    </source>
</evidence>
<dbReference type="AlphaFoldDB" id="A0A6S7I0M7"/>
<evidence type="ECO:0000256" key="11">
    <source>
        <dbReference type="PROSITE-ProRule" id="PRU00076"/>
    </source>
</evidence>
<dbReference type="InterPro" id="IPR001506">
    <property type="entry name" value="Peptidase_M12A"/>
</dbReference>
<dbReference type="SMART" id="SM00042">
    <property type="entry name" value="CUB"/>
    <property type="match status" value="4"/>
</dbReference>
<keyword evidence="8" id="KW-0482">Metalloprotease</keyword>
<dbReference type="FunFam" id="2.10.25.10:FF:000119">
    <property type="entry name" value="vitamin K-dependent protein S"/>
    <property type="match status" value="1"/>
</dbReference>
<dbReference type="SUPFAM" id="SSF49854">
    <property type="entry name" value="Spermadhesin, CUB domain"/>
    <property type="match status" value="4"/>
</dbReference>
<keyword evidence="13" id="KW-1185">Reference proteome</keyword>
<evidence type="ECO:0000256" key="9">
    <source>
        <dbReference type="ARBA" id="ARBA00023157"/>
    </source>
</evidence>
<keyword evidence="3" id="KW-0479">Metal-binding</keyword>
<dbReference type="PROSITE" id="PS50026">
    <property type="entry name" value="EGF_3"/>
    <property type="match status" value="1"/>
</dbReference>
<dbReference type="Gene3D" id="2.60.120.290">
    <property type="entry name" value="Spermadhesin, CUB domain"/>
    <property type="match status" value="4"/>
</dbReference>
<dbReference type="InterPro" id="IPR009030">
    <property type="entry name" value="Growth_fac_rcpt_cys_sf"/>
</dbReference>
<dbReference type="CDD" id="cd00041">
    <property type="entry name" value="CUB"/>
    <property type="match status" value="3"/>
</dbReference>
<dbReference type="InterPro" id="IPR035914">
    <property type="entry name" value="Sperma_CUB_dom_sf"/>
</dbReference>
<reference evidence="12" key="1">
    <citation type="submission" date="2020-04" db="EMBL/GenBank/DDBJ databases">
        <authorList>
            <person name="Alioto T."/>
            <person name="Alioto T."/>
            <person name="Gomez Garrido J."/>
        </authorList>
    </citation>
    <scope>NUCLEOTIDE SEQUENCE</scope>
    <source>
        <strain evidence="12">A484AB</strain>
    </source>
</reference>
<dbReference type="FunFam" id="2.10.25.10:FF:000005">
    <property type="entry name" value="Fibrillin 2"/>
    <property type="match status" value="1"/>
</dbReference>
<evidence type="ECO:0000313" key="12">
    <source>
        <dbReference type="EMBL" id="CAB4000381.1"/>
    </source>
</evidence>
<keyword evidence="2" id="KW-0645">Protease</keyword>
<dbReference type="Pfam" id="PF00431">
    <property type="entry name" value="CUB"/>
    <property type="match status" value="4"/>
</dbReference>
<dbReference type="GO" id="GO:0005509">
    <property type="term" value="F:calcium ion binding"/>
    <property type="evidence" value="ECO:0007669"/>
    <property type="project" value="InterPro"/>
</dbReference>
<evidence type="ECO:0000256" key="4">
    <source>
        <dbReference type="ARBA" id="ARBA00022729"/>
    </source>
</evidence>
<comment type="caution">
    <text evidence="12">The sequence shown here is derived from an EMBL/GenBank/DDBJ whole genome shotgun (WGS) entry which is preliminary data.</text>
</comment>
<dbReference type="PANTHER" id="PTHR24251">
    <property type="entry name" value="OVOCHYMASE-RELATED"/>
    <property type="match status" value="1"/>
</dbReference>
<dbReference type="SMART" id="SM00179">
    <property type="entry name" value="EGF_CA"/>
    <property type="match status" value="4"/>
</dbReference>
<evidence type="ECO:0000313" key="13">
    <source>
        <dbReference type="Proteomes" id="UP001152795"/>
    </source>
</evidence>
<dbReference type="CDD" id="cd00054">
    <property type="entry name" value="EGF_CA"/>
    <property type="match status" value="3"/>
</dbReference>
<dbReference type="InterPro" id="IPR000152">
    <property type="entry name" value="EGF-type_Asp/Asn_hydroxyl_site"/>
</dbReference>
<dbReference type="FunFam" id="2.60.120.290:FF:000005">
    <property type="entry name" value="Procollagen C-endopeptidase enhancer 1"/>
    <property type="match status" value="1"/>
</dbReference>
<dbReference type="InterPro" id="IPR000742">
    <property type="entry name" value="EGF"/>
</dbReference>
<keyword evidence="4" id="KW-0732">Signal</keyword>
<dbReference type="Gene3D" id="2.10.25.10">
    <property type="entry name" value="Laminin"/>
    <property type="match status" value="4"/>
</dbReference>
<dbReference type="InterPro" id="IPR000859">
    <property type="entry name" value="CUB_dom"/>
</dbReference>
<keyword evidence="7" id="KW-0862">Zinc</keyword>
<dbReference type="SUPFAM" id="SSF57184">
    <property type="entry name" value="Growth factor receptor domain"/>
    <property type="match status" value="1"/>
</dbReference>